<accession>A0ABS8DR94</accession>
<evidence type="ECO:0000259" key="6">
    <source>
        <dbReference type="Pfam" id="PF01266"/>
    </source>
</evidence>
<evidence type="ECO:0000256" key="4">
    <source>
        <dbReference type="ARBA" id="ARBA00022827"/>
    </source>
</evidence>
<sequence length="480" mass="52699">MYLPFDALDENAPFDCCVIGAGAAGITVAMTLAQQGHRVLLCEGGEASFSERSQALYRGENVGDTYLPLESARLRYLGGSTNHWGGVCRPLDAIDFTARPAAPETRWPIGREALDPYFTAAAALLDLETIPADVPVDGAQLSRIHFSLGPPTRMKDKFAATLNGLDTLTYCLTANLVGLEVGDERVEAATFSDFDGRRKRVRARTFVLACGGIENSRLLLWCNQQSGQRLVPDDTTLGRYWMEHPHATIGQALLFEPAVFGLERDYNVYLSPTADAMGERGILNCGLRLHRMAPEATAELVEALCRQAPALAPEIAARRARGRVMHGVYLRAAWEQEPRFANAVELASTRDALGVPQSRLVWQQSALDRHTIRESLLLLGEYLLERDIGRVLLADWLVREPVELPEEGEIAGRHHMGGTRMSDDPRQGVVDRNCRLFAQQNMYVAGSSVFASAGHANPTLTIVQLALRLSVHLDEALKCA</sequence>
<dbReference type="EMBL" id="WHVL01000002">
    <property type="protein sequence ID" value="MCB8888847.1"/>
    <property type="molecule type" value="Genomic_DNA"/>
</dbReference>
<protein>
    <submittedName>
        <fullName evidence="8">GMC family oxidoreductase</fullName>
    </submittedName>
</protein>
<comment type="cofactor">
    <cofactor evidence="1">
        <name>FAD</name>
        <dbReference type="ChEBI" id="CHEBI:57692"/>
    </cofactor>
</comment>
<keyword evidence="9" id="KW-1185">Reference proteome</keyword>
<dbReference type="InterPro" id="IPR051473">
    <property type="entry name" value="P2Ox-like"/>
</dbReference>
<dbReference type="Proteomes" id="UP001319882">
    <property type="component" value="Unassembled WGS sequence"/>
</dbReference>
<evidence type="ECO:0000313" key="9">
    <source>
        <dbReference type="Proteomes" id="UP001319882"/>
    </source>
</evidence>
<gene>
    <name evidence="8" type="ORF">GEV37_06930</name>
</gene>
<dbReference type="RefSeq" id="WP_227389505.1">
    <property type="nucleotide sequence ID" value="NZ_JBHSCJ010000010.1"/>
</dbReference>
<feature type="domain" description="FAD dependent oxidoreductase" evidence="6">
    <location>
        <begin position="15"/>
        <end position="318"/>
    </location>
</feature>
<organism evidence="8 9">
    <name type="scientific">Vreelandella malpeensis</name>
    <dbReference type="NCBI Taxonomy" id="1172368"/>
    <lineage>
        <taxon>Bacteria</taxon>
        <taxon>Pseudomonadati</taxon>
        <taxon>Pseudomonadota</taxon>
        <taxon>Gammaproteobacteria</taxon>
        <taxon>Oceanospirillales</taxon>
        <taxon>Halomonadaceae</taxon>
        <taxon>Vreelandella</taxon>
    </lineage>
</organism>
<dbReference type="Gene3D" id="3.50.50.60">
    <property type="entry name" value="FAD/NAD(P)-binding domain"/>
    <property type="match status" value="2"/>
</dbReference>
<comment type="similarity">
    <text evidence="2">Belongs to the GMC oxidoreductase family.</text>
</comment>
<keyword evidence="4" id="KW-0274">FAD</keyword>
<evidence type="ECO:0000256" key="1">
    <source>
        <dbReference type="ARBA" id="ARBA00001974"/>
    </source>
</evidence>
<keyword evidence="5" id="KW-0560">Oxidoreductase</keyword>
<dbReference type="InterPro" id="IPR007867">
    <property type="entry name" value="GMC_OxRtase_C"/>
</dbReference>
<dbReference type="PANTHER" id="PTHR42784">
    <property type="entry name" value="PYRANOSE 2-OXIDASE"/>
    <property type="match status" value="1"/>
</dbReference>
<dbReference type="Pfam" id="PF01266">
    <property type="entry name" value="DAO"/>
    <property type="match status" value="1"/>
</dbReference>
<comment type="caution">
    <text evidence="8">The sequence shown here is derived from an EMBL/GenBank/DDBJ whole genome shotgun (WGS) entry which is preliminary data.</text>
</comment>
<dbReference type="PANTHER" id="PTHR42784:SF1">
    <property type="entry name" value="PYRANOSE 2-OXIDASE"/>
    <property type="match status" value="1"/>
</dbReference>
<evidence type="ECO:0000259" key="7">
    <source>
        <dbReference type="Pfam" id="PF05199"/>
    </source>
</evidence>
<dbReference type="InterPro" id="IPR036188">
    <property type="entry name" value="FAD/NAD-bd_sf"/>
</dbReference>
<evidence type="ECO:0000256" key="5">
    <source>
        <dbReference type="ARBA" id="ARBA00023002"/>
    </source>
</evidence>
<dbReference type="SUPFAM" id="SSF51905">
    <property type="entry name" value="FAD/NAD(P)-binding domain"/>
    <property type="match status" value="1"/>
</dbReference>
<evidence type="ECO:0000313" key="8">
    <source>
        <dbReference type="EMBL" id="MCB8888847.1"/>
    </source>
</evidence>
<name>A0ABS8DR94_9GAMM</name>
<evidence type="ECO:0000256" key="2">
    <source>
        <dbReference type="ARBA" id="ARBA00010790"/>
    </source>
</evidence>
<dbReference type="Pfam" id="PF05199">
    <property type="entry name" value="GMC_oxred_C"/>
    <property type="match status" value="1"/>
</dbReference>
<reference evidence="8 9" key="1">
    <citation type="journal article" date="2021" name="Sci. Rep.">
        <title>Genome analysis of a halophilic bacterium Halomonas malpeensis YU-PRIM-29(T) reveals its exopolysaccharide and pigment producing capabilities.</title>
        <authorList>
            <person name="Athmika"/>
            <person name="Ghate S.D."/>
            <person name="Arun A.B."/>
            <person name="Rao S.S."/>
            <person name="Kumar S.T.A."/>
            <person name="Kandiyil M.K."/>
            <person name="Saptami K."/>
            <person name="Rekha P.D."/>
        </authorList>
    </citation>
    <scope>NUCLEOTIDE SEQUENCE [LARGE SCALE GENOMIC DNA]</scope>
    <source>
        <strain evidence="9">prim 29</strain>
    </source>
</reference>
<proteinExistence type="inferred from homology"/>
<keyword evidence="3" id="KW-0285">Flavoprotein</keyword>
<evidence type="ECO:0000256" key="3">
    <source>
        <dbReference type="ARBA" id="ARBA00022630"/>
    </source>
</evidence>
<dbReference type="InterPro" id="IPR006076">
    <property type="entry name" value="FAD-dep_OxRdtase"/>
</dbReference>
<feature type="domain" description="Glucose-methanol-choline oxidoreductase C-terminal" evidence="7">
    <location>
        <begin position="339"/>
        <end position="466"/>
    </location>
</feature>